<feature type="compositionally biased region" description="Basic and acidic residues" evidence="1">
    <location>
        <begin position="52"/>
        <end position="75"/>
    </location>
</feature>
<feature type="region of interest" description="Disordered" evidence="1">
    <location>
        <begin position="52"/>
        <end position="80"/>
    </location>
</feature>
<accession>A0AA35Y2Q5</accession>
<dbReference type="Proteomes" id="UP001177003">
    <property type="component" value="Chromosome 0"/>
</dbReference>
<reference evidence="2" key="1">
    <citation type="submission" date="2023-04" db="EMBL/GenBank/DDBJ databases">
        <authorList>
            <person name="Vijverberg K."/>
            <person name="Xiong W."/>
            <person name="Schranz E."/>
        </authorList>
    </citation>
    <scope>NUCLEOTIDE SEQUENCE</scope>
</reference>
<evidence type="ECO:0000256" key="1">
    <source>
        <dbReference type="SAM" id="MobiDB-lite"/>
    </source>
</evidence>
<gene>
    <name evidence="2" type="ORF">LSALG_LOCUS5517</name>
</gene>
<evidence type="ECO:0000313" key="3">
    <source>
        <dbReference type="Proteomes" id="UP001177003"/>
    </source>
</evidence>
<evidence type="ECO:0000313" key="2">
    <source>
        <dbReference type="EMBL" id="CAI9264884.1"/>
    </source>
</evidence>
<name>A0AA35Y2Q5_LACSI</name>
<dbReference type="EMBL" id="OX465086">
    <property type="protein sequence ID" value="CAI9264884.1"/>
    <property type="molecule type" value="Genomic_DNA"/>
</dbReference>
<organism evidence="2 3">
    <name type="scientific">Lactuca saligna</name>
    <name type="common">Willowleaf lettuce</name>
    <dbReference type="NCBI Taxonomy" id="75948"/>
    <lineage>
        <taxon>Eukaryota</taxon>
        <taxon>Viridiplantae</taxon>
        <taxon>Streptophyta</taxon>
        <taxon>Embryophyta</taxon>
        <taxon>Tracheophyta</taxon>
        <taxon>Spermatophyta</taxon>
        <taxon>Magnoliopsida</taxon>
        <taxon>eudicotyledons</taxon>
        <taxon>Gunneridae</taxon>
        <taxon>Pentapetalae</taxon>
        <taxon>asterids</taxon>
        <taxon>campanulids</taxon>
        <taxon>Asterales</taxon>
        <taxon>Asteraceae</taxon>
        <taxon>Cichorioideae</taxon>
        <taxon>Cichorieae</taxon>
        <taxon>Lactucinae</taxon>
        <taxon>Lactuca</taxon>
    </lineage>
</organism>
<sequence length="114" mass="12791">MSSPIMNFSNVMKKVKLTDVGQLRLDGGGSSSSLTKRVPDFNHSTFRELLAKARDEQEDRTGWNRPEPDRNREPASAKIKNRTGPAVLSILVLPVPGSYRFLSCLQMLEPTFEK</sequence>
<protein>
    <submittedName>
        <fullName evidence="2">Uncharacterized protein</fullName>
    </submittedName>
</protein>
<dbReference type="AlphaFoldDB" id="A0AA35Y2Q5"/>
<keyword evidence="3" id="KW-1185">Reference proteome</keyword>
<proteinExistence type="predicted"/>